<feature type="compositionally biased region" description="Polar residues" evidence="1">
    <location>
        <begin position="25"/>
        <end position="35"/>
    </location>
</feature>
<sequence length="244" mass="26447">MASNSDPRSLRPSTGSSDSADEGSDQPSSKISTVESVRLDEPNVRTAQKLGSLSCRLRWRLLSFPTSPLLLSLEEETLAQRTLTPSPLDLLILFPSQAIRAADGRRPPREATPPPVIGKAGSLTVFITPPPTPRSNGASPRPSPAVKTAPPPPPPPPPPPVQVPPPQFEKAATSSGSVFGFFWEAVAKVQDMHSSLDEYLADWFGLDQSKYQWALNDYYENNGKEKEVSKGNKPRELNSKGQVV</sequence>
<feature type="region of interest" description="Disordered" evidence="1">
    <location>
        <begin position="1"/>
        <end position="40"/>
    </location>
</feature>
<protein>
    <submittedName>
        <fullName evidence="2">Uncharacterized protein</fullName>
    </submittedName>
</protein>
<feature type="region of interest" description="Disordered" evidence="1">
    <location>
        <begin position="102"/>
        <end position="171"/>
    </location>
</feature>
<dbReference type="SUPFAM" id="SSF101447">
    <property type="entry name" value="Formin homology 2 domain (FH2 domain)"/>
    <property type="match status" value="1"/>
</dbReference>
<evidence type="ECO:0000256" key="1">
    <source>
        <dbReference type="SAM" id="MobiDB-lite"/>
    </source>
</evidence>
<accession>A0A6V7P1U7</accession>
<reference evidence="2" key="1">
    <citation type="submission" date="2020-07" db="EMBL/GenBank/DDBJ databases">
        <authorList>
            <person name="Lin J."/>
        </authorList>
    </citation>
    <scope>NUCLEOTIDE SEQUENCE</scope>
</reference>
<dbReference type="EMBL" id="LR862144">
    <property type="protein sequence ID" value="CAD1824805.1"/>
    <property type="molecule type" value="Genomic_DNA"/>
</dbReference>
<feature type="region of interest" description="Disordered" evidence="1">
    <location>
        <begin position="224"/>
        <end position="244"/>
    </location>
</feature>
<organism evidence="2">
    <name type="scientific">Ananas comosus var. bracteatus</name>
    <name type="common">red pineapple</name>
    <dbReference type="NCBI Taxonomy" id="296719"/>
    <lineage>
        <taxon>Eukaryota</taxon>
        <taxon>Viridiplantae</taxon>
        <taxon>Streptophyta</taxon>
        <taxon>Embryophyta</taxon>
        <taxon>Tracheophyta</taxon>
        <taxon>Spermatophyta</taxon>
        <taxon>Magnoliopsida</taxon>
        <taxon>Liliopsida</taxon>
        <taxon>Poales</taxon>
        <taxon>Bromeliaceae</taxon>
        <taxon>Bromelioideae</taxon>
        <taxon>Ananas</taxon>
    </lineage>
</organism>
<feature type="compositionally biased region" description="Pro residues" evidence="1">
    <location>
        <begin position="149"/>
        <end position="167"/>
    </location>
</feature>
<feature type="compositionally biased region" description="Basic and acidic residues" evidence="1">
    <location>
        <begin position="224"/>
        <end position="238"/>
    </location>
</feature>
<gene>
    <name evidence="2" type="ORF">CB5_LOCUS8016</name>
</gene>
<evidence type="ECO:0000313" key="2">
    <source>
        <dbReference type="EMBL" id="CAD1824805.1"/>
    </source>
</evidence>
<proteinExistence type="predicted"/>
<name>A0A6V7P1U7_ANACO</name>
<dbReference type="AlphaFoldDB" id="A0A6V7P1U7"/>
<dbReference type="PANTHER" id="PTHR37376:SF1">
    <property type="entry name" value="EXPRESSED PROTEIN"/>
    <property type="match status" value="1"/>
</dbReference>
<feature type="compositionally biased region" description="Polar residues" evidence="1">
    <location>
        <begin position="1"/>
        <end position="18"/>
    </location>
</feature>
<dbReference type="PANTHER" id="PTHR37376">
    <property type="entry name" value="EXPRESSED PROTEIN"/>
    <property type="match status" value="1"/>
</dbReference>